<dbReference type="InterPro" id="IPR011032">
    <property type="entry name" value="GroES-like_sf"/>
</dbReference>
<dbReference type="InterPro" id="IPR013154">
    <property type="entry name" value="ADH-like_N"/>
</dbReference>
<comment type="similarity">
    <text evidence="4">Belongs to the zinc-containing alcohol dehydrogenase family.</text>
</comment>
<keyword evidence="7" id="KW-1185">Reference proteome</keyword>
<dbReference type="PROSITE" id="PS00059">
    <property type="entry name" value="ADH_ZINC"/>
    <property type="match status" value="1"/>
</dbReference>
<dbReference type="SUPFAM" id="SSF50129">
    <property type="entry name" value="GroES-like"/>
    <property type="match status" value="1"/>
</dbReference>
<evidence type="ECO:0000256" key="2">
    <source>
        <dbReference type="ARBA" id="ARBA00022833"/>
    </source>
</evidence>
<dbReference type="PANTHER" id="PTHR43401:SF2">
    <property type="entry name" value="L-THREONINE 3-DEHYDROGENASE"/>
    <property type="match status" value="1"/>
</dbReference>
<dbReference type="InterPro" id="IPR013149">
    <property type="entry name" value="ADH-like_C"/>
</dbReference>
<proteinExistence type="inferred from homology"/>
<dbReference type="PANTHER" id="PTHR43401">
    <property type="entry name" value="L-THREONINE 3-DEHYDROGENASE"/>
    <property type="match status" value="1"/>
</dbReference>
<dbReference type="Pfam" id="PF00107">
    <property type="entry name" value="ADH_zinc_N"/>
    <property type="match status" value="1"/>
</dbReference>
<name>A0ABX1VTY6_9FIRM</name>
<accession>A0ABX1VTY6</accession>
<protein>
    <submittedName>
        <fullName evidence="6">Alcohol dehydrogenase catalytic domain-containing protein</fullName>
    </submittedName>
</protein>
<dbReference type="Pfam" id="PF08240">
    <property type="entry name" value="ADH_N"/>
    <property type="match status" value="1"/>
</dbReference>
<dbReference type="Gene3D" id="3.90.180.10">
    <property type="entry name" value="Medium-chain alcohol dehydrogenases, catalytic domain"/>
    <property type="match status" value="1"/>
</dbReference>
<evidence type="ECO:0000256" key="4">
    <source>
        <dbReference type="RuleBase" id="RU361277"/>
    </source>
</evidence>
<evidence type="ECO:0000256" key="1">
    <source>
        <dbReference type="ARBA" id="ARBA00022723"/>
    </source>
</evidence>
<keyword evidence="3" id="KW-0560">Oxidoreductase</keyword>
<keyword evidence="2 4" id="KW-0862">Zinc</keyword>
<evidence type="ECO:0000313" key="7">
    <source>
        <dbReference type="Proteomes" id="UP000539052"/>
    </source>
</evidence>
<keyword evidence="1 4" id="KW-0479">Metal-binding</keyword>
<dbReference type="Gene3D" id="3.40.50.720">
    <property type="entry name" value="NAD(P)-binding Rossmann-like Domain"/>
    <property type="match status" value="1"/>
</dbReference>
<dbReference type="RefSeq" id="WP_170822441.1">
    <property type="nucleotide sequence ID" value="NZ_JAAOXG010000033.1"/>
</dbReference>
<dbReference type="InterPro" id="IPR020843">
    <property type="entry name" value="ER"/>
</dbReference>
<sequence>MKQISVKAPFQYSIEEVECPKPSKGEVLIKMKAAGVCGSDFHLFLGENPMAQFPRIPGHENAGIIEEVGEGVTKVKKGDHVVVDLVVACGTCKQCKSGRRNICKTVKARGAAVDGGWREYFIAAEHEVYLLPKDMPFEEAALIEPFAIGGHCTKRADVQKSDVVLVLGMGTIGTIILQICKEKGCTVICADIKDNFLKRAQDFGADFIINTKNQNLYDRIQEYTDGNGADVIFDAAGYPGSLTMLLQKGIPANGARIVPLGFCTSEENITQSMINGRELSIIGTRMSCGQFEPTIEKFKRKAYRLNGMVSDIISISDIDRVFRNIQNPPEDMAKMVILFGEL</sequence>
<comment type="cofactor">
    <cofactor evidence="4">
        <name>Zn(2+)</name>
        <dbReference type="ChEBI" id="CHEBI:29105"/>
    </cofactor>
</comment>
<gene>
    <name evidence="6" type="ORF">G9470_16070</name>
</gene>
<evidence type="ECO:0000259" key="5">
    <source>
        <dbReference type="SMART" id="SM00829"/>
    </source>
</evidence>
<feature type="domain" description="Enoyl reductase (ER)" evidence="5">
    <location>
        <begin position="7"/>
        <end position="337"/>
    </location>
</feature>
<dbReference type="InterPro" id="IPR036291">
    <property type="entry name" value="NAD(P)-bd_dom_sf"/>
</dbReference>
<dbReference type="EMBL" id="JAAOXG010000033">
    <property type="protein sequence ID" value="NNJ31297.1"/>
    <property type="molecule type" value="Genomic_DNA"/>
</dbReference>
<dbReference type="Proteomes" id="UP000539052">
    <property type="component" value="Unassembled WGS sequence"/>
</dbReference>
<evidence type="ECO:0000313" key="6">
    <source>
        <dbReference type="EMBL" id="NNJ31297.1"/>
    </source>
</evidence>
<evidence type="ECO:0000256" key="3">
    <source>
        <dbReference type="ARBA" id="ARBA00023002"/>
    </source>
</evidence>
<reference evidence="6 7" key="1">
    <citation type="submission" date="2020-03" db="EMBL/GenBank/DDBJ databases">
        <title>Genome Sequence of industrial isolate, B5A.</title>
        <authorList>
            <person name="Sharma S."/>
            <person name="Patil P.B."/>
            <person name="Korpole S."/>
        </authorList>
    </citation>
    <scope>NUCLEOTIDE SEQUENCE [LARGE SCALE GENOMIC DNA]</scope>
    <source>
        <strain evidence="6 7">PI-S10-B5A</strain>
    </source>
</reference>
<dbReference type="SMART" id="SM00829">
    <property type="entry name" value="PKS_ER"/>
    <property type="match status" value="1"/>
</dbReference>
<organism evidence="6 7">
    <name type="scientific">Lacrimispora defluvii</name>
    <dbReference type="NCBI Taxonomy" id="2719233"/>
    <lineage>
        <taxon>Bacteria</taxon>
        <taxon>Bacillati</taxon>
        <taxon>Bacillota</taxon>
        <taxon>Clostridia</taxon>
        <taxon>Lachnospirales</taxon>
        <taxon>Lachnospiraceae</taxon>
        <taxon>Lacrimispora</taxon>
    </lineage>
</organism>
<comment type="caution">
    <text evidence="6">The sequence shown here is derived from an EMBL/GenBank/DDBJ whole genome shotgun (WGS) entry which is preliminary data.</text>
</comment>
<dbReference type="InterPro" id="IPR050129">
    <property type="entry name" value="Zn_alcohol_dh"/>
</dbReference>
<dbReference type="SUPFAM" id="SSF51735">
    <property type="entry name" value="NAD(P)-binding Rossmann-fold domains"/>
    <property type="match status" value="1"/>
</dbReference>
<dbReference type="InterPro" id="IPR002328">
    <property type="entry name" value="ADH_Zn_CS"/>
</dbReference>